<feature type="transmembrane region" description="Helical" evidence="1">
    <location>
        <begin position="211"/>
        <end position="232"/>
    </location>
</feature>
<dbReference type="PANTHER" id="PTHR22911">
    <property type="entry name" value="ACYL-MALONYL CONDENSING ENZYME-RELATED"/>
    <property type="match status" value="1"/>
</dbReference>
<dbReference type="Proteomes" id="UP001208689">
    <property type="component" value="Chromosome"/>
</dbReference>
<dbReference type="EMBL" id="CP104013">
    <property type="protein sequence ID" value="UYP47081.1"/>
    <property type="molecule type" value="Genomic_DNA"/>
</dbReference>
<dbReference type="SUPFAM" id="SSF103481">
    <property type="entry name" value="Multidrug resistance efflux transporter EmrE"/>
    <property type="match status" value="2"/>
</dbReference>
<accession>A0ABY6HU84</accession>
<dbReference type="InterPro" id="IPR000620">
    <property type="entry name" value="EamA_dom"/>
</dbReference>
<feature type="transmembrane region" description="Helical" evidence="1">
    <location>
        <begin position="70"/>
        <end position="93"/>
    </location>
</feature>
<protein>
    <recommendedName>
        <fullName evidence="2">EamA domain-containing protein</fullName>
    </recommendedName>
</protein>
<feature type="transmembrane region" description="Helical" evidence="1">
    <location>
        <begin position="244"/>
        <end position="264"/>
    </location>
</feature>
<keyword evidence="1" id="KW-1133">Transmembrane helix</keyword>
<gene>
    <name evidence="3" type="ORF">NEF87_003366</name>
</gene>
<organism evidence="3 4">
    <name type="scientific">Candidatus Lokiarchaeum ossiferum</name>
    <dbReference type="NCBI Taxonomy" id="2951803"/>
    <lineage>
        <taxon>Archaea</taxon>
        <taxon>Promethearchaeati</taxon>
        <taxon>Promethearchaeota</taxon>
        <taxon>Promethearchaeia</taxon>
        <taxon>Promethearchaeales</taxon>
        <taxon>Promethearchaeaceae</taxon>
        <taxon>Candidatus Lokiarchaeum</taxon>
    </lineage>
</organism>
<feature type="transmembrane region" description="Helical" evidence="1">
    <location>
        <begin position="38"/>
        <end position="58"/>
    </location>
</feature>
<feature type="transmembrane region" description="Helical" evidence="1">
    <location>
        <begin position="12"/>
        <end position="32"/>
    </location>
</feature>
<feature type="transmembrane region" description="Helical" evidence="1">
    <location>
        <begin position="130"/>
        <end position="147"/>
    </location>
</feature>
<evidence type="ECO:0000256" key="1">
    <source>
        <dbReference type="SAM" id="Phobius"/>
    </source>
</evidence>
<dbReference type="Pfam" id="PF00892">
    <property type="entry name" value="EamA"/>
    <property type="match status" value="2"/>
</dbReference>
<feature type="transmembrane region" description="Helical" evidence="1">
    <location>
        <begin position="99"/>
        <end position="121"/>
    </location>
</feature>
<sequence length="325" mass="36142">MVRLLSEKSKAQIQIFLSGILMGTIGFFLLGLNLLSTNAIVALRGLFGALIIFPILLFSKKLGYIKKLFFSHPWLTILQSITGPVLIYCYFYAIMNLGYGTAVFLLKTGPIFSVFFMWLFLKRSPDKNDLLAFLITMIGVLILTQPWDLASSSESYWKGILIGLISGVLMGAANVFRIMIFDKSRLYQDTALTNSIISSEGLSETKLSDDLIYSSLSLIFLETLVMFVMFSLLDFSYFRTMSPIHWAIAFGLGLIPTVIAFFLRNIALKHDEAGDVLIFSYSETIMGALLTAILDHELTLLLILSGICILVANGIVALKPKKNLP</sequence>
<feature type="transmembrane region" description="Helical" evidence="1">
    <location>
        <begin position="300"/>
        <end position="318"/>
    </location>
</feature>
<evidence type="ECO:0000313" key="4">
    <source>
        <dbReference type="Proteomes" id="UP001208689"/>
    </source>
</evidence>
<evidence type="ECO:0000259" key="2">
    <source>
        <dbReference type="Pfam" id="PF00892"/>
    </source>
</evidence>
<reference evidence="3" key="1">
    <citation type="submission" date="2022-09" db="EMBL/GenBank/DDBJ databases">
        <title>Actin cytoskeleton and complex cell architecture in an #Asgard archaeon.</title>
        <authorList>
            <person name="Ponce Toledo R.I."/>
            <person name="Schleper C."/>
            <person name="Rodrigues Oliveira T."/>
            <person name="Wollweber F."/>
            <person name="Xu J."/>
            <person name="Rittmann S."/>
            <person name="Klingl A."/>
            <person name="Pilhofer M."/>
        </authorList>
    </citation>
    <scope>NUCLEOTIDE SEQUENCE</scope>
    <source>
        <strain evidence="3">B-35</strain>
    </source>
</reference>
<dbReference type="InterPro" id="IPR037185">
    <property type="entry name" value="EmrE-like"/>
</dbReference>
<dbReference type="PANTHER" id="PTHR22911:SF79">
    <property type="entry name" value="MOBA-LIKE NTP TRANSFERASE DOMAIN-CONTAINING PROTEIN"/>
    <property type="match status" value="1"/>
</dbReference>
<keyword evidence="1" id="KW-0812">Transmembrane</keyword>
<feature type="transmembrane region" description="Helical" evidence="1">
    <location>
        <begin position="159"/>
        <end position="180"/>
    </location>
</feature>
<keyword evidence="4" id="KW-1185">Reference proteome</keyword>
<feature type="domain" description="EamA" evidence="2">
    <location>
        <begin position="12"/>
        <end position="144"/>
    </location>
</feature>
<evidence type="ECO:0000313" key="3">
    <source>
        <dbReference type="EMBL" id="UYP47081.1"/>
    </source>
</evidence>
<feature type="domain" description="EamA" evidence="2">
    <location>
        <begin position="213"/>
        <end position="312"/>
    </location>
</feature>
<proteinExistence type="predicted"/>
<name>A0ABY6HU84_9ARCH</name>
<feature type="transmembrane region" description="Helical" evidence="1">
    <location>
        <begin position="276"/>
        <end position="294"/>
    </location>
</feature>
<keyword evidence="1" id="KW-0472">Membrane</keyword>